<accession>A0A934S824</accession>
<gene>
    <name evidence="2" type="ORF">JIN85_01560</name>
</gene>
<keyword evidence="3" id="KW-1185">Reference proteome</keyword>
<feature type="signal peptide" evidence="1">
    <location>
        <begin position="1"/>
        <end position="23"/>
    </location>
</feature>
<dbReference type="RefSeq" id="WP_200266920.1">
    <property type="nucleotide sequence ID" value="NZ_JAENIJ010000002.1"/>
</dbReference>
<evidence type="ECO:0000313" key="3">
    <source>
        <dbReference type="Proteomes" id="UP000603141"/>
    </source>
</evidence>
<dbReference type="Proteomes" id="UP000603141">
    <property type="component" value="Unassembled WGS sequence"/>
</dbReference>
<organism evidence="2 3">
    <name type="scientific">Luteolibacter pohnpeiensis</name>
    <dbReference type="NCBI Taxonomy" id="454153"/>
    <lineage>
        <taxon>Bacteria</taxon>
        <taxon>Pseudomonadati</taxon>
        <taxon>Verrucomicrobiota</taxon>
        <taxon>Verrucomicrobiia</taxon>
        <taxon>Verrucomicrobiales</taxon>
        <taxon>Verrucomicrobiaceae</taxon>
        <taxon>Luteolibacter</taxon>
    </lineage>
</organism>
<dbReference type="EMBL" id="JAENIJ010000002">
    <property type="protein sequence ID" value="MBK1881079.1"/>
    <property type="molecule type" value="Genomic_DNA"/>
</dbReference>
<comment type="caution">
    <text evidence="2">The sequence shown here is derived from an EMBL/GenBank/DDBJ whole genome shotgun (WGS) entry which is preliminary data.</text>
</comment>
<sequence>MRIYRIIGPLLSAIAVLIAPVCAAQTTESTETESTPKEAGPGIHVRGLSFQLPAQLPELYMHDPAGGDEAVGVKLTVKDYLNRDSGTIPLKGKSIIFTKKPEHQSIKSPADVVASLTIPGNPSSLICMFVPGTGAAGAPPCRVYPIEDDKKGFPKGSLKILNLSPLPVRIQLEKKNFDFKVGEIKVISDPPVGPSNSSGMVAYRFENGQWQKIASGIWPNPGTVRVLQILFKSPSSGQIELMGIRDIAVPN</sequence>
<keyword evidence="1" id="KW-0732">Signal</keyword>
<protein>
    <submittedName>
        <fullName evidence="2">Uncharacterized protein</fullName>
    </submittedName>
</protein>
<dbReference type="AlphaFoldDB" id="A0A934S824"/>
<name>A0A934S824_9BACT</name>
<feature type="chain" id="PRO_5037849084" evidence="1">
    <location>
        <begin position="24"/>
        <end position="251"/>
    </location>
</feature>
<evidence type="ECO:0000256" key="1">
    <source>
        <dbReference type="SAM" id="SignalP"/>
    </source>
</evidence>
<reference evidence="2" key="1">
    <citation type="submission" date="2021-01" db="EMBL/GenBank/DDBJ databases">
        <title>Modified the classification status of verrucomicrobia.</title>
        <authorList>
            <person name="Feng X."/>
        </authorList>
    </citation>
    <scope>NUCLEOTIDE SEQUENCE</scope>
    <source>
        <strain evidence="2">KCTC 22041</strain>
    </source>
</reference>
<proteinExistence type="predicted"/>
<evidence type="ECO:0000313" key="2">
    <source>
        <dbReference type="EMBL" id="MBK1881079.1"/>
    </source>
</evidence>